<evidence type="ECO:0000256" key="1">
    <source>
        <dbReference type="RuleBase" id="RU000383"/>
    </source>
</evidence>
<dbReference type="SMART" id="SM00385">
    <property type="entry name" value="CYCLIN"/>
    <property type="match status" value="1"/>
</dbReference>
<dbReference type="EMBL" id="CP014248">
    <property type="protein sequence ID" value="AMD22757.1"/>
    <property type="molecule type" value="Genomic_DNA"/>
</dbReference>
<dbReference type="OrthoDB" id="4951845at2759"/>
<name>A0A120K2V9_9SACH</name>
<dbReference type="Gene3D" id="1.10.472.10">
    <property type="entry name" value="Cyclin-like"/>
    <property type="match status" value="1"/>
</dbReference>
<evidence type="ECO:0000259" key="2">
    <source>
        <dbReference type="SMART" id="SM00385"/>
    </source>
</evidence>
<dbReference type="STRING" id="45286.A0A120K2V9"/>
<dbReference type="InterPro" id="IPR043198">
    <property type="entry name" value="Cyclin/Ssn8"/>
</dbReference>
<evidence type="ECO:0000313" key="3">
    <source>
        <dbReference type="EMBL" id="AMD22757.1"/>
    </source>
</evidence>
<dbReference type="CDD" id="cd20546">
    <property type="entry name" value="CYCLIN_SpCG1C_ScCTK2-like_rpt2"/>
    <property type="match status" value="1"/>
</dbReference>
<sequence length="327" mass="38666">MSYSVYHSQLTLSRPYLTKEQIRRAQKNTIPDRRTYNQKRISIFKFLCDICVQLRFPRKTLEVAMYFYQRYYVFNKFETEMCYDVATSCLFIGCKQVETVKKVADICTASLKLRNNSKITSEKLDNYKTRIIQMELRILETCAFDHRINNTVHIDEYIVKIGRELSLDYKVCHLAWLIAFDVIKLEILLIVPQHSIALAALKIACELMENQQWPSIRYNLFESDELSVNEAYNYVINFFINVFDLCDLKNNYPEDLPSISIETFIKLKANSPEQKGLRENPSLIEKDKYLTDEKDYKIRERRYVLDRKRVLEEAMPTGRSGAKKSKQ</sequence>
<dbReference type="GO" id="GO:0006357">
    <property type="term" value="P:regulation of transcription by RNA polymerase II"/>
    <property type="evidence" value="ECO:0007669"/>
    <property type="project" value="InterPro"/>
</dbReference>
<dbReference type="Proteomes" id="UP000243052">
    <property type="component" value="Chromosome viii"/>
</dbReference>
<dbReference type="InterPro" id="IPR036915">
    <property type="entry name" value="Cyclin-like_sf"/>
</dbReference>
<dbReference type="Pfam" id="PF00134">
    <property type="entry name" value="Cyclin_N"/>
    <property type="match status" value="1"/>
</dbReference>
<organism evidence="3 4">
    <name type="scientific">Eremothecium sinecaudum</name>
    <dbReference type="NCBI Taxonomy" id="45286"/>
    <lineage>
        <taxon>Eukaryota</taxon>
        <taxon>Fungi</taxon>
        <taxon>Dikarya</taxon>
        <taxon>Ascomycota</taxon>
        <taxon>Saccharomycotina</taxon>
        <taxon>Saccharomycetes</taxon>
        <taxon>Saccharomycetales</taxon>
        <taxon>Saccharomycetaceae</taxon>
        <taxon>Eremothecium</taxon>
    </lineage>
</organism>
<feature type="domain" description="Cyclin-like" evidence="2">
    <location>
        <begin position="45"/>
        <end position="140"/>
    </location>
</feature>
<dbReference type="AlphaFoldDB" id="A0A120K2V9"/>
<dbReference type="InterPro" id="IPR006671">
    <property type="entry name" value="Cyclin_N"/>
</dbReference>
<accession>A0A120K2V9</accession>
<keyword evidence="4" id="KW-1185">Reference proteome</keyword>
<keyword evidence="1" id="KW-0195">Cyclin</keyword>
<dbReference type="InterPro" id="IPR013763">
    <property type="entry name" value="Cyclin-like_dom"/>
</dbReference>
<dbReference type="GeneID" id="28726121"/>
<comment type="similarity">
    <text evidence="1">Belongs to the cyclin family.</text>
</comment>
<reference evidence="3 4" key="1">
    <citation type="submission" date="2016-01" db="EMBL/GenBank/DDBJ databases">
        <title>Genome sequence of the yeast Holleya sinecauda.</title>
        <authorList>
            <person name="Dietrich F.S."/>
        </authorList>
    </citation>
    <scope>NUCLEOTIDE SEQUENCE [LARGE SCALE GENOMIC DNA]</scope>
    <source>
        <strain evidence="3 4">ATCC 58844</strain>
    </source>
</reference>
<dbReference type="GO" id="GO:0016538">
    <property type="term" value="F:cyclin-dependent protein serine/threonine kinase regulator activity"/>
    <property type="evidence" value="ECO:0007669"/>
    <property type="project" value="InterPro"/>
</dbReference>
<dbReference type="PANTHER" id="PTHR10026">
    <property type="entry name" value="CYCLIN"/>
    <property type="match status" value="1"/>
</dbReference>
<evidence type="ECO:0000313" key="4">
    <source>
        <dbReference type="Proteomes" id="UP000243052"/>
    </source>
</evidence>
<dbReference type="SUPFAM" id="SSF47954">
    <property type="entry name" value="Cyclin-like"/>
    <property type="match status" value="2"/>
</dbReference>
<gene>
    <name evidence="3" type="ORF">AW171_hschr84811</name>
</gene>
<proteinExistence type="inferred from homology"/>
<dbReference type="RefSeq" id="XP_017989753.1">
    <property type="nucleotide sequence ID" value="XM_018133975.1"/>
</dbReference>
<protein>
    <submittedName>
        <fullName evidence="3">HHL013Cp</fullName>
    </submittedName>
</protein>